<sequence length="26" mass="2840">MNLLQDTDYRDSHETGMDGISAVTLG</sequence>
<feature type="region of interest" description="Disordered" evidence="1">
    <location>
        <begin position="1"/>
        <end position="26"/>
    </location>
</feature>
<dbReference type="AlphaFoldDB" id="D2DT36"/>
<protein>
    <submittedName>
        <fullName evidence="2">Uncharacterized protein</fullName>
    </submittedName>
</protein>
<evidence type="ECO:0000313" key="2">
    <source>
        <dbReference type="EMBL" id="ACY66596.1"/>
    </source>
</evidence>
<proteinExistence type="evidence at transcript level"/>
<accession>D2DT36</accession>
<organism evidence="2">
    <name type="scientific">Scylla paramamosain</name>
    <name type="common">Mud crab</name>
    <dbReference type="NCBI Taxonomy" id="85552"/>
    <lineage>
        <taxon>Eukaryota</taxon>
        <taxon>Metazoa</taxon>
        <taxon>Ecdysozoa</taxon>
        <taxon>Arthropoda</taxon>
        <taxon>Crustacea</taxon>
        <taxon>Multicrustacea</taxon>
        <taxon>Malacostraca</taxon>
        <taxon>Eumalacostraca</taxon>
        <taxon>Eucarida</taxon>
        <taxon>Decapoda</taxon>
        <taxon>Pleocyemata</taxon>
        <taxon>Brachyura</taxon>
        <taxon>Eubrachyura</taxon>
        <taxon>Portunoidea</taxon>
        <taxon>Portunidae</taxon>
        <taxon>Portuninae</taxon>
        <taxon>Scylla</taxon>
    </lineage>
</organism>
<evidence type="ECO:0000256" key="1">
    <source>
        <dbReference type="SAM" id="MobiDB-lite"/>
    </source>
</evidence>
<feature type="compositionally biased region" description="Basic and acidic residues" evidence="1">
    <location>
        <begin position="7"/>
        <end position="16"/>
    </location>
</feature>
<name>D2DT36_SCYPA</name>
<dbReference type="EMBL" id="FJ774876">
    <property type="protein sequence ID" value="ACY66596.1"/>
    <property type="molecule type" value="mRNA"/>
</dbReference>
<reference evidence="2" key="1">
    <citation type="submission" date="2009-02" db="EMBL/GenBank/DDBJ databases">
        <title>Construction of SSH cDNA library from hemocytes of Scylla paramamosain LPS-challenged.</title>
        <authorList>
            <person name="Wang K.J."/>
            <person name="Chen F.Y."/>
            <person name="Bo J."/>
            <person name="Ren H.L."/>
        </authorList>
    </citation>
    <scope>NUCLEOTIDE SEQUENCE</scope>
</reference>